<keyword evidence="5" id="KW-0963">Cytoplasm</keyword>
<proteinExistence type="inferred from homology"/>
<feature type="binding site" evidence="5">
    <location>
        <position position="143"/>
    </location>
    <ligand>
        <name>S-adenosyl-L-methionine</name>
        <dbReference type="ChEBI" id="CHEBI:59789"/>
    </ligand>
</feature>
<dbReference type="SUPFAM" id="SSF75217">
    <property type="entry name" value="alpha/beta knot"/>
    <property type="match status" value="1"/>
</dbReference>
<evidence type="ECO:0000313" key="6">
    <source>
        <dbReference type="EMBL" id="SIS35675.1"/>
    </source>
</evidence>
<dbReference type="Gene3D" id="3.40.1280.10">
    <property type="match status" value="1"/>
</dbReference>
<dbReference type="GO" id="GO:0005737">
    <property type="term" value="C:cytoplasm"/>
    <property type="evidence" value="ECO:0007669"/>
    <property type="project" value="UniProtKB-SubCell"/>
</dbReference>
<evidence type="ECO:0000256" key="1">
    <source>
        <dbReference type="ARBA" id="ARBA00022603"/>
    </source>
</evidence>
<keyword evidence="3 5" id="KW-0949">S-adenosyl-L-methionine</keyword>
<dbReference type="CDD" id="cd18081">
    <property type="entry name" value="RlmH-like"/>
    <property type="match status" value="1"/>
</dbReference>
<gene>
    <name evidence="5" type="primary">rlmH</name>
    <name evidence="6" type="ORF">SAMN05421768_104454</name>
</gene>
<name>A0A1N7IF07_9FLAO</name>
<dbReference type="AlphaFoldDB" id="A0A1N7IF07"/>
<comment type="subunit">
    <text evidence="5">Homodimer.</text>
</comment>
<dbReference type="PIRSF" id="PIRSF004505">
    <property type="entry name" value="MT_bac"/>
    <property type="match status" value="1"/>
</dbReference>
<evidence type="ECO:0000256" key="5">
    <source>
        <dbReference type="HAMAP-Rule" id="MF_00658"/>
    </source>
</evidence>
<evidence type="ECO:0000256" key="2">
    <source>
        <dbReference type="ARBA" id="ARBA00022679"/>
    </source>
</evidence>
<keyword evidence="2 5" id="KW-0808">Transferase</keyword>
<evidence type="ECO:0000256" key="3">
    <source>
        <dbReference type="ARBA" id="ARBA00022691"/>
    </source>
</evidence>
<comment type="subcellular location">
    <subcellularLocation>
        <location evidence="5">Cytoplasm</location>
    </subcellularLocation>
</comment>
<comment type="function">
    <text evidence="5">Specifically methylates the pseudouridine at position 1915 (m3Psi1915) in 23S rRNA.</text>
</comment>
<sequence length="195" mass="22741">MFIYILPGNSYMTAFDEASVLILTVKKFLSLPTENYQIMRISLLCIGKTDDKEITSLINYYLNRLPKHWNFEITEIPDVKNAKNLSADLLKKEEAKLFLNHIDKNDLVVILDEKGKQFTSREFSQKIDTWMNSSVKKVHILIGGAYGFSEDMYSRANEKMSLSKMTFTHQMIRLFIVEQLYRADQILQGKPYHND</sequence>
<keyword evidence="1 5" id="KW-0489">Methyltransferase</keyword>
<accession>A0A1N7IF07</accession>
<dbReference type="PANTHER" id="PTHR33603">
    <property type="entry name" value="METHYLTRANSFERASE"/>
    <property type="match status" value="1"/>
</dbReference>
<dbReference type="EC" id="2.1.1.177" evidence="5"/>
<feature type="binding site" evidence="5">
    <location>
        <position position="111"/>
    </location>
    <ligand>
        <name>S-adenosyl-L-methionine</name>
        <dbReference type="ChEBI" id="CHEBI:59789"/>
    </ligand>
</feature>
<dbReference type="InterPro" id="IPR029026">
    <property type="entry name" value="tRNA_m1G_MTases_N"/>
</dbReference>
<reference evidence="6 7" key="1">
    <citation type="submission" date="2017-01" db="EMBL/GenBank/DDBJ databases">
        <authorList>
            <person name="Mah S.A."/>
            <person name="Swanson W.J."/>
            <person name="Moy G.W."/>
            <person name="Vacquier V.D."/>
        </authorList>
    </citation>
    <scope>NUCLEOTIDE SEQUENCE [LARGE SCALE GENOMIC DNA]</scope>
    <source>
        <strain evidence="6 7">DSM 16927</strain>
    </source>
</reference>
<dbReference type="InterPro" id="IPR003742">
    <property type="entry name" value="RlmH-like"/>
</dbReference>
<dbReference type="EMBL" id="FTNZ01000004">
    <property type="protein sequence ID" value="SIS35675.1"/>
    <property type="molecule type" value="Genomic_DNA"/>
</dbReference>
<keyword evidence="5" id="KW-0698">rRNA processing</keyword>
<dbReference type="HAMAP" id="MF_00658">
    <property type="entry name" value="23SrRNA_methyltr_H"/>
    <property type="match status" value="1"/>
</dbReference>
<comment type="catalytic activity">
    <reaction evidence="5">
        <text>pseudouridine(1915) in 23S rRNA + S-adenosyl-L-methionine = N(3)-methylpseudouridine(1915) in 23S rRNA + S-adenosyl-L-homocysteine + H(+)</text>
        <dbReference type="Rhea" id="RHEA:42752"/>
        <dbReference type="Rhea" id="RHEA-COMP:10221"/>
        <dbReference type="Rhea" id="RHEA-COMP:10222"/>
        <dbReference type="ChEBI" id="CHEBI:15378"/>
        <dbReference type="ChEBI" id="CHEBI:57856"/>
        <dbReference type="ChEBI" id="CHEBI:59789"/>
        <dbReference type="ChEBI" id="CHEBI:65314"/>
        <dbReference type="ChEBI" id="CHEBI:74486"/>
        <dbReference type="EC" id="2.1.1.177"/>
    </reaction>
</comment>
<dbReference type="InterPro" id="IPR029028">
    <property type="entry name" value="Alpha/beta_knot_MTases"/>
</dbReference>
<protein>
    <recommendedName>
        <fullName evidence="5">Ribosomal RNA large subunit methyltransferase H</fullName>
        <ecNumber evidence="5">2.1.1.177</ecNumber>
    </recommendedName>
    <alternativeName>
        <fullName evidence="5">23S rRNA (pseudouridine1915-N3)-methyltransferase</fullName>
    </alternativeName>
    <alternativeName>
        <fullName evidence="5">23S rRNA m3Psi1915 methyltransferase</fullName>
    </alternativeName>
    <alternativeName>
        <fullName evidence="5">rRNA (pseudouridine-N3-)-methyltransferase RlmH</fullName>
    </alternativeName>
</protein>
<dbReference type="PANTHER" id="PTHR33603:SF1">
    <property type="entry name" value="RIBOSOMAL RNA LARGE SUBUNIT METHYLTRANSFERASE H"/>
    <property type="match status" value="1"/>
</dbReference>
<dbReference type="Proteomes" id="UP000186106">
    <property type="component" value="Unassembled WGS sequence"/>
</dbReference>
<comment type="similarity">
    <text evidence="4 5">Belongs to the RNA methyltransferase RlmH family.</text>
</comment>
<evidence type="ECO:0000256" key="4">
    <source>
        <dbReference type="ARBA" id="ARBA00038303"/>
    </source>
</evidence>
<evidence type="ECO:0000313" key="7">
    <source>
        <dbReference type="Proteomes" id="UP000186106"/>
    </source>
</evidence>
<feature type="binding site" evidence="5">
    <location>
        <begin position="162"/>
        <end position="167"/>
    </location>
    <ligand>
        <name>S-adenosyl-L-methionine</name>
        <dbReference type="ChEBI" id="CHEBI:59789"/>
    </ligand>
</feature>
<organism evidence="6 7">
    <name type="scientific">Chryseobacterium joostei</name>
    <dbReference type="NCBI Taxonomy" id="112234"/>
    <lineage>
        <taxon>Bacteria</taxon>
        <taxon>Pseudomonadati</taxon>
        <taxon>Bacteroidota</taxon>
        <taxon>Flavobacteriia</taxon>
        <taxon>Flavobacteriales</taxon>
        <taxon>Weeksellaceae</taxon>
        <taxon>Chryseobacterium group</taxon>
        <taxon>Chryseobacterium</taxon>
    </lineage>
</organism>
<dbReference type="Pfam" id="PF02590">
    <property type="entry name" value="SPOUT_MTase"/>
    <property type="match status" value="1"/>
</dbReference>
<dbReference type="STRING" id="112234.SAMN05421768_104454"/>
<dbReference type="GO" id="GO:0070038">
    <property type="term" value="F:rRNA (pseudouridine-N3-)-methyltransferase activity"/>
    <property type="evidence" value="ECO:0007669"/>
    <property type="project" value="UniProtKB-UniRule"/>
</dbReference>